<protein>
    <submittedName>
        <fullName evidence="1">Uncharacterized protein</fullName>
    </submittedName>
</protein>
<evidence type="ECO:0000313" key="2">
    <source>
        <dbReference type="Proteomes" id="UP000006744"/>
    </source>
</evidence>
<proteinExistence type="predicted"/>
<name>B7IXN2_BACC2</name>
<dbReference type="RefSeq" id="WP_001010741.1">
    <property type="nucleotide sequence ID" value="NC_011772.1"/>
</dbReference>
<reference evidence="1 2" key="1">
    <citation type="submission" date="2008-10" db="EMBL/GenBank/DDBJ databases">
        <title>Genome sequence of Bacillus cereus G9842.</title>
        <authorList>
            <person name="Dodson R.J."/>
            <person name="Durkin A.S."/>
            <person name="Rosovitz M.J."/>
            <person name="Rasko D.A."/>
            <person name="Hoffmaster A."/>
            <person name="Ravel J."/>
            <person name="Sutton G."/>
        </authorList>
    </citation>
    <scope>NUCLEOTIDE SEQUENCE [LARGE SCALE GENOMIC DNA]</scope>
    <source>
        <strain evidence="1 2">G9842</strain>
    </source>
</reference>
<dbReference type="HOGENOM" id="CLU_2767015_0_0_9"/>
<dbReference type="Proteomes" id="UP000006744">
    <property type="component" value="Chromosome"/>
</dbReference>
<evidence type="ECO:0000313" key="1">
    <source>
        <dbReference type="EMBL" id="ACK94696.1"/>
    </source>
</evidence>
<dbReference type="EMBL" id="CP001186">
    <property type="protein sequence ID" value="ACK94696.1"/>
    <property type="molecule type" value="Genomic_DNA"/>
</dbReference>
<sequence length="69" mass="7989">MNFPNTWEDYNSQYLEVAENLIQHNLINNASIIPTMYIARHYIELRTKMIAKIAKVMNGGEPKKVTGHN</sequence>
<dbReference type="KEGG" id="bcg:BCG9842_B0883"/>
<accession>B7IXN2</accession>
<gene>
    <name evidence="1" type="ordered locus">BCG9842_B0883</name>
</gene>
<organism evidence="1 2">
    <name type="scientific">Bacillus cereus (strain G9842)</name>
    <dbReference type="NCBI Taxonomy" id="405531"/>
    <lineage>
        <taxon>Bacteria</taxon>
        <taxon>Bacillati</taxon>
        <taxon>Bacillota</taxon>
        <taxon>Bacilli</taxon>
        <taxon>Bacillales</taxon>
        <taxon>Bacillaceae</taxon>
        <taxon>Bacillus</taxon>
        <taxon>Bacillus cereus group</taxon>
    </lineage>
</organism>
<dbReference type="AlphaFoldDB" id="B7IXN2"/>